<keyword evidence="7" id="KW-0067">ATP-binding</keyword>
<evidence type="ECO:0000256" key="2">
    <source>
        <dbReference type="ARBA" id="ARBA00022741"/>
    </source>
</evidence>
<evidence type="ECO:0000256" key="3">
    <source>
        <dbReference type="ARBA" id="ARBA00022763"/>
    </source>
</evidence>
<dbReference type="GO" id="GO:0005524">
    <property type="term" value="F:ATP binding"/>
    <property type="evidence" value="ECO:0007669"/>
    <property type="project" value="UniProtKB-KW"/>
</dbReference>
<dbReference type="GO" id="GO:0004386">
    <property type="term" value="F:helicase activity"/>
    <property type="evidence" value="ECO:0007669"/>
    <property type="project" value="UniProtKB-KW"/>
</dbReference>
<feature type="domain" description="ATP-dependent helicase/deoxyribonuclease subunit B N-terminal" evidence="11">
    <location>
        <begin position="6"/>
        <end position="287"/>
    </location>
</feature>
<accession>A0AAE3DZ09</accession>
<keyword evidence="4 12" id="KW-0378">Hydrolase</keyword>
<keyword evidence="6" id="KW-0269">Exonuclease</keyword>
<protein>
    <submittedName>
        <fullName evidence="12">Exodeoxyribonuclease V subunit gamma</fullName>
        <ecNumber evidence="12">3.1.11.5</ecNumber>
    </submittedName>
</protein>
<keyword evidence="2" id="KW-0547">Nucleotide-binding</keyword>
<organism evidence="12 13">
    <name type="scientific">Hominilimicola fabiformis</name>
    <dbReference type="NCBI Taxonomy" id="2885356"/>
    <lineage>
        <taxon>Bacteria</taxon>
        <taxon>Bacillati</taxon>
        <taxon>Bacillota</taxon>
        <taxon>Clostridia</taxon>
        <taxon>Eubacteriales</taxon>
        <taxon>Oscillospiraceae</taxon>
        <taxon>Hominilimicola</taxon>
    </lineage>
</organism>
<dbReference type="SUPFAM" id="SSF52540">
    <property type="entry name" value="P-loop containing nucleoside triphosphate hydrolases"/>
    <property type="match status" value="1"/>
</dbReference>
<name>A0AAE3DZ09_9FIRM</name>
<dbReference type="GO" id="GO:0006281">
    <property type="term" value="P:DNA repair"/>
    <property type="evidence" value="ECO:0007669"/>
    <property type="project" value="UniProtKB-KW"/>
</dbReference>
<dbReference type="Pfam" id="PF21445">
    <property type="entry name" value="ADDB_N"/>
    <property type="match status" value="1"/>
</dbReference>
<dbReference type="AlphaFoldDB" id="A0AAE3DZ09"/>
<keyword evidence="13" id="KW-1185">Reference proteome</keyword>
<feature type="domain" description="PD-(D/E)XK endonuclease-like" evidence="10">
    <location>
        <begin position="787"/>
        <end position="1123"/>
    </location>
</feature>
<dbReference type="EMBL" id="JAJEQM010000008">
    <property type="protein sequence ID" value="MCC2210543.1"/>
    <property type="molecule type" value="Genomic_DNA"/>
</dbReference>
<dbReference type="GO" id="GO:0003677">
    <property type="term" value="F:DNA binding"/>
    <property type="evidence" value="ECO:0007669"/>
    <property type="project" value="UniProtKB-KW"/>
</dbReference>
<keyword evidence="8" id="KW-0238">DNA-binding</keyword>
<keyword evidence="5" id="KW-0347">Helicase</keyword>
<evidence type="ECO:0000259" key="11">
    <source>
        <dbReference type="Pfam" id="PF21445"/>
    </source>
</evidence>
<dbReference type="Gene3D" id="3.90.320.10">
    <property type="match status" value="1"/>
</dbReference>
<evidence type="ECO:0000256" key="1">
    <source>
        <dbReference type="ARBA" id="ARBA00022722"/>
    </source>
</evidence>
<evidence type="ECO:0000313" key="13">
    <source>
        <dbReference type="Proteomes" id="UP001198242"/>
    </source>
</evidence>
<dbReference type="PANTHER" id="PTHR30591">
    <property type="entry name" value="RECBCD ENZYME SUBUNIT RECC"/>
    <property type="match status" value="1"/>
</dbReference>
<gene>
    <name evidence="12" type="ORF">LKE05_07040</name>
</gene>
<evidence type="ECO:0000256" key="7">
    <source>
        <dbReference type="ARBA" id="ARBA00022840"/>
    </source>
</evidence>
<keyword evidence="9" id="KW-0234">DNA repair</keyword>
<evidence type="ECO:0000256" key="5">
    <source>
        <dbReference type="ARBA" id="ARBA00022806"/>
    </source>
</evidence>
<comment type="caution">
    <text evidence="12">The sequence shown here is derived from an EMBL/GenBank/DDBJ whole genome shotgun (WGS) entry which is preliminary data.</text>
</comment>
<evidence type="ECO:0000313" key="12">
    <source>
        <dbReference type="EMBL" id="MCC2210543.1"/>
    </source>
</evidence>
<dbReference type="Proteomes" id="UP001198242">
    <property type="component" value="Unassembled WGS sequence"/>
</dbReference>
<sequence>MGVSIIRGAISSGKSDMCLKQISEIHEKNPDSKCIMIVPDHYSYETERKFVDFFGGIGLNNIEVLTLRRMSINFLSAKQQNHLTAPGKMMLIYKAVSAACDELLNVKDMDIKLITSMRQQGFLDVMSSLISEMKRYLITPEILFEKANALTDNKTLKNKLIALSNVLEKYLSYVEESGCTDSEDDLFHLANRIENGTEFDENTYIWVNRFDKFMPQQICVLEALLKKGVHMTISVCCPVTEYENEREIYLQTEKTVQKVYELSQTYGLENEYTASDGLRHLKGKDDLYKLFRYWTEDFVYPDKPKNTALFQSRDTYGEIERIACKIVDLVRDDGYRFKDIALLCGDENDYRHLIEAVFSEYEIPYFTDRTILLSDHPIAMQILSLFSILEDDWSYDSVFRYLRAGFIYRKEQHGKLKFFKSINQEEIDILENFVLKHGIRGGSKWLGEKEWLGENNIVDTAFQTESEEDANEVIEKLRHEIAAPIASFKEKTKGRKTAVEFATALFEYLEDINLYSGLKFDITKFQKDGKLNESEQFTKIWNLILDILNQVTIALDGDKINISEFAEYITVGLSQCEIRTIPSGIDQVYVGSVERSSHTSVKVMFIVGAKSGTFPTGIASEGFLSNRDRCTLQEEYGVTLAPDTKKKLDEQYFKVYRALCAVSEKLYFSYSIQNEEGKSQSPSHMINDIMRKFPKMTVSDNLLNDPLKDGIYISTPQATIHRMLINMSDRFNGSKNQLWEIVYDWYKHQTKWKPMLSLMKRADYYSERGVMLDSDISNMMYDGKITYSATRINTYAACPFQYFLRYGLNAQERDVWEVNSSNIGTYAHEVIRKFCDTVEDGANTNDDKIERWRNLSDEKRDDIIGGIINESCSNLLSSDVRDKERTANIFTRMGKTISNAAILVQKTLSVGNFAENGMEYDFEEDISDTVALKGKIDRIDICRDGDKSYLRIIDYKTGKTVFDIKNIYNGYNMQMVIYAIAAKIKNSDTDVAGIYYTGVRDEIKELNSSTTEDNIVESNKSVLKLDGVTFTDEDEQLQTKLLYNMDNKFLESGQVSFTNIKTGTKTGFKEVHTTDEINGLMKYVADTIIEMDSNIRNGKISLSPYTTSNTSVCDYCSYSPVCKFDKDNCTPRIADSSVKKEDIWEILKTKGAVLKNNKSKGVDKDA</sequence>
<dbReference type="Gene3D" id="3.40.50.300">
    <property type="entry name" value="P-loop containing nucleotide triphosphate hydrolases"/>
    <property type="match status" value="3"/>
</dbReference>
<evidence type="ECO:0000259" key="10">
    <source>
        <dbReference type="Pfam" id="PF12705"/>
    </source>
</evidence>
<proteinExistence type="predicted"/>
<reference evidence="12 13" key="1">
    <citation type="submission" date="2021-10" db="EMBL/GenBank/DDBJ databases">
        <title>Anaerobic single-cell dispensing facilitates the cultivation of human gut bacteria.</title>
        <authorList>
            <person name="Afrizal A."/>
        </authorList>
    </citation>
    <scope>NUCLEOTIDE SEQUENCE [LARGE SCALE GENOMIC DNA]</scope>
    <source>
        <strain evidence="12 13">CLA-AA-H232</strain>
    </source>
</reference>
<dbReference type="PANTHER" id="PTHR30591:SF1">
    <property type="entry name" value="RECBCD ENZYME SUBUNIT RECC"/>
    <property type="match status" value="1"/>
</dbReference>
<dbReference type="InterPro" id="IPR027417">
    <property type="entry name" value="P-loop_NTPase"/>
</dbReference>
<dbReference type="GO" id="GO:0006310">
    <property type="term" value="P:DNA recombination"/>
    <property type="evidence" value="ECO:0007669"/>
    <property type="project" value="TreeGrafter"/>
</dbReference>
<keyword evidence="1" id="KW-0540">Nuclease</keyword>
<dbReference type="RefSeq" id="WP_308456370.1">
    <property type="nucleotide sequence ID" value="NZ_JAJEQM010000008.1"/>
</dbReference>
<dbReference type="GO" id="GO:0008854">
    <property type="term" value="F:exodeoxyribonuclease V activity"/>
    <property type="evidence" value="ECO:0007669"/>
    <property type="project" value="UniProtKB-EC"/>
</dbReference>
<evidence type="ECO:0000256" key="9">
    <source>
        <dbReference type="ARBA" id="ARBA00023204"/>
    </source>
</evidence>
<dbReference type="InterPro" id="IPR011604">
    <property type="entry name" value="PDDEXK-like_dom_sf"/>
</dbReference>
<dbReference type="Pfam" id="PF12705">
    <property type="entry name" value="PDDEXK_1"/>
    <property type="match status" value="1"/>
</dbReference>
<dbReference type="InterPro" id="IPR049035">
    <property type="entry name" value="ADDB_N"/>
</dbReference>
<dbReference type="EC" id="3.1.11.5" evidence="12"/>
<evidence type="ECO:0000256" key="6">
    <source>
        <dbReference type="ARBA" id="ARBA00022839"/>
    </source>
</evidence>
<keyword evidence="3" id="KW-0227">DNA damage</keyword>
<evidence type="ECO:0000256" key="4">
    <source>
        <dbReference type="ARBA" id="ARBA00022801"/>
    </source>
</evidence>
<evidence type="ECO:0000256" key="8">
    <source>
        <dbReference type="ARBA" id="ARBA00023125"/>
    </source>
</evidence>
<dbReference type="InterPro" id="IPR038726">
    <property type="entry name" value="PDDEXK_AddAB-type"/>
</dbReference>